<accession>A0A1E3WC90</accession>
<dbReference type="AlphaFoldDB" id="A0A1E3WC90"/>
<keyword evidence="2" id="KW-1185">Reference proteome</keyword>
<evidence type="ECO:0000313" key="2">
    <source>
        <dbReference type="Proteomes" id="UP000095042"/>
    </source>
</evidence>
<dbReference type="EMBL" id="LPWD01000109">
    <property type="protein sequence ID" value="ODS03443.1"/>
    <property type="molecule type" value="Genomic_DNA"/>
</dbReference>
<proteinExistence type="predicted"/>
<reference evidence="1 2" key="1">
    <citation type="journal article" date="2016" name="Environ. Microbiol.">
        <title>New Methyloceanibacter diversity from North Sea sediments includes methanotroph containing solely the soluble methane monooxygenase.</title>
        <authorList>
            <person name="Vekeman B."/>
            <person name="Kerckhof F.M."/>
            <person name="Cremers G."/>
            <person name="de Vos P."/>
            <person name="Vandamme P."/>
            <person name="Boon N."/>
            <person name="Op den Camp H.J."/>
            <person name="Heylen K."/>
        </authorList>
    </citation>
    <scope>NUCLEOTIDE SEQUENCE [LARGE SCALE GENOMIC DNA]</scope>
    <source>
        <strain evidence="1 2">R-67177</strain>
    </source>
</reference>
<comment type="caution">
    <text evidence="1">The sequence shown here is derived from an EMBL/GenBank/DDBJ whole genome shotgun (WGS) entry which is preliminary data.</text>
</comment>
<protein>
    <submittedName>
        <fullName evidence="1">Uncharacterized protein</fullName>
    </submittedName>
</protein>
<dbReference type="Proteomes" id="UP000095042">
    <property type="component" value="Unassembled WGS sequence"/>
</dbReference>
<evidence type="ECO:0000313" key="1">
    <source>
        <dbReference type="EMBL" id="ODS03443.1"/>
    </source>
</evidence>
<dbReference type="RefSeq" id="WP_141701457.1">
    <property type="nucleotide sequence ID" value="NZ_LPWD01000109.1"/>
</dbReference>
<organism evidence="1 2">
    <name type="scientific">Methyloceanibacter marginalis</name>
    <dbReference type="NCBI Taxonomy" id="1774971"/>
    <lineage>
        <taxon>Bacteria</taxon>
        <taxon>Pseudomonadati</taxon>
        <taxon>Pseudomonadota</taxon>
        <taxon>Alphaproteobacteria</taxon>
        <taxon>Hyphomicrobiales</taxon>
        <taxon>Hyphomicrobiaceae</taxon>
        <taxon>Methyloceanibacter</taxon>
    </lineage>
</organism>
<dbReference type="OrthoDB" id="8450451at2"/>
<name>A0A1E3WC90_9HYPH</name>
<sequence length="123" mass="13176">MSWLMRILVGLGLVLALVIVLVLVIGNIGTRDETTQAISMTVGNRTVTVAGHYKDMTQESVADGIKVIVDGHEVLITTDQLSVDGKMETLEPDEDVTVYVNQDGKVQVKVVPRGEGASEEAPS</sequence>
<gene>
    <name evidence="1" type="ORF">AUC71_09680</name>
</gene>